<dbReference type="RefSeq" id="WP_088651153.1">
    <property type="nucleotide sequence ID" value="NZ_AQQR01000007.1"/>
</dbReference>
<dbReference type="Gene3D" id="1.10.287.130">
    <property type="match status" value="1"/>
</dbReference>
<evidence type="ECO:0000256" key="10">
    <source>
        <dbReference type="ARBA" id="ARBA00023136"/>
    </source>
</evidence>
<evidence type="ECO:0000313" key="15">
    <source>
        <dbReference type="Proteomes" id="UP000215377"/>
    </source>
</evidence>
<keyword evidence="8 11" id="KW-1133">Transmembrane helix</keyword>
<dbReference type="InterPro" id="IPR036890">
    <property type="entry name" value="HATPase_C_sf"/>
</dbReference>
<evidence type="ECO:0000256" key="9">
    <source>
        <dbReference type="ARBA" id="ARBA00023012"/>
    </source>
</evidence>
<keyword evidence="7" id="KW-0418">Kinase</keyword>
<proteinExistence type="predicted"/>
<dbReference type="InterPro" id="IPR003661">
    <property type="entry name" value="HisK_dim/P_dom"/>
</dbReference>
<gene>
    <name evidence="14" type="ORF">ATO3_17335</name>
</gene>
<dbReference type="SUPFAM" id="SSF47384">
    <property type="entry name" value="Homodimeric domain of signal transducing histidine kinase"/>
    <property type="match status" value="1"/>
</dbReference>
<dbReference type="InterPro" id="IPR003594">
    <property type="entry name" value="HATPase_dom"/>
</dbReference>
<dbReference type="SMART" id="SM00387">
    <property type="entry name" value="HATPase_c"/>
    <property type="match status" value="1"/>
</dbReference>
<evidence type="ECO:0000256" key="1">
    <source>
        <dbReference type="ARBA" id="ARBA00000085"/>
    </source>
</evidence>
<keyword evidence="9" id="KW-0902">Two-component regulatory system</keyword>
<evidence type="ECO:0000259" key="12">
    <source>
        <dbReference type="PROSITE" id="PS50109"/>
    </source>
</evidence>
<evidence type="ECO:0000256" key="2">
    <source>
        <dbReference type="ARBA" id="ARBA00004370"/>
    </source>
</evidence>
<feature type="domain" description="HAMP" evidence="13">
    <location>
        <begin position="183"/>
        <end position="234"/>
    </location>
</feature>
<reference evidence="14 15" key="1">
    <citation type="submission" date="2013-04" db="EMBL/GenBank/DDBJ databases">
        <title>Oceanicola sp. 22II1-22F33 Genome Sequencing.</title>
        <authorList>
            <person name="Lai Q."/>
            <person name="Li G."/>
            <person name="Shao Z."/>
        </authorList>
    </citation>
    <scope>NUCLEOTIDE SEQUENCE [LARGE SCALE GENOMIC DNA]</scope>
    <source>
        <strain evidence="14 15">22II1-22F33</strain>
    </source>
</reference>
<dbReference type="Pfam" id="PF08521">
    <property type="entry name" value="2CSK_N"/>
    <property type="match status" value="1"/>
</dbReference>
<dbReference type="CDD" id="cd00075">
    <property type="entry name" value="HATPase"/>
    <property type="match status" value="1"/>
</dbReference>
<dbReference type="InterPro" id="IPR036097">
    <property type="entry name" value="HisK_dim/P_sf"/>
</dbReference>
<comment type="catalytic activity">
    <reaction evidence="1">
        <text>ATP + protein L-histidine = ADP + protein N-phospho-L-histidine.</text>
        <dbReference type="EC" id="2.7.13.3"/>
    </reaction>
</comment>
<dbReference type="InterPro" id="IPR050428">
    <property type="entry name" value="TCS_sensor_his_kinase"/>
</dbReference>
<dbReference type="EC" id="2.7.13.3" evidence="3"/>
<dbReference type="InterPro" id="IPR005467">
    <property type="entry name" value="His_kinase_dom"/>
</dbReference>
<evidence type="ECO:0000256" key="4">
    <source>
        <dbReference type="ARBA" id="ARBA00022553"/>
    </source>
</evidence>
<dbReference type="PANTHER" id="PTHR45436">
    <property type="entry name" value="SENSOR HISTIDINE KINASE YKOH"/>
    <property type="match status" value="1"/>
</dbReference>
<keyword evidence="15" id="KW-1185">Reference proteome</keyword>
<keyword evidence="10 11" id="KW-0472">Membrane</keyword>
<protein>
    <recommendedName>
        <fullName evidence="3">histidine kinase</fullName>
        <ecNumber evidence="3">2.7.13.3</ecNumber>
    </recommendedName>
</protein>
<evidence type="ECO:0000313" key="14">
    <source>
        <dbReference type="EMBL" id="OWU72303.1"/>
    </source>
</evidence>
<dbReference type="PROSITE" id="PS50109">
    <property type="entry name" value="HIS_KIN"/>
    <property type="match status" value="1"/>
</dbReference>
<evidence type="ECO:0000256" key="11">
    <source>
        <dbReference type="SAM" id="Phobius"/>
    </source>
</evidence>
<evidence type="ECO:0000259" key="13">
    <source>
        <dbReference type="PROSITE" id="PS50885"/>
    </source>
</evidence>
<dbReference type="PROSITE" id="PS50885">
    <property type="entry name" value="HAMP"/>
    <property type="match status" value="1"/>
</dbReference>
<dbReference type="EMBL" id="AQQR01000007">
    <property type="protein sequence ID" value="OWU72303.1"/>
    <property type="molecule type" value="Genomic_DNA"/>
</dbReference>
<dbReference type="SMART" id="SM00388">
    <property type="entry name" value="HisKA"/>
    <property type="match status" value="1"/>
</dbReference>
<sequence length="455" mass="48738">MSAPARGSIRRRLMLQLLGGAAVLAVVLFLIVQSLARNLAQESQDNILAAAASAMLDTVAMQEGELQVDLPYAAFSMLSSLQGERVFYAIHAPSGLVTGYDDLAPLAGAGTRFATGVHRGEPMRMITATRRLALEQGALPVTVTLAQTRDGQSRIFEQIIAMAATLGTGLFLCVAVLAGLAARTSIGPILRLTQSVDRRGPQDLRPVTAPVPAEMAPLVGAINTFMDRLKVSLQRSEEFIAEAAHHVRTPLATVRTQAEITLRRVEKEENRASVREMIRAIDESSRAAGQLLDHAMVTFRTDHLEPEEIDLGQLAEETVERLRPMAELRDIDLAVVAPVPARIEGDRILVQSALRNVLDNAIKYSQPESDVTLTLDHDGAMARLQVRDRGIGFPEGGAAPLTGRFERGTNVEGVVGSGLGLTIAEEVVRAHGGHLLAGNNEEGPGACVTLCFPAL</sequence>
<dbReference type="PANTHER" id="PTHR45436:SF1">
    <property type="entry name" value="SENSOR PROTEIN QSEC"/>
    <property type="match status" value="1"/>
</dbReference>
<name>A0A225NGD5_9RHOB</name>
<dbReference type="GO" id="GO:0005886">
    <property type="term" value="C:plasma membrane"/>
    <property type="evidence" value="ECO:0007669"/>
    <property type="project" value="TreeGrafter"/>
</dbReference>
<dbReference type="Proteomes" id="UP000215377">
    <property type="component" value="Unassembled WGS sequence"/>
</dbReference>
<dbReference type="InterPro" id="IPR004358">
    <property type="entry name" value="Sig_transdc_His_kin-like_C"/>
</dbReference>
<dbReference type="Pfam" id="PF00512">
    <property type="entry name" value="HisKA"/>
    <property type="match status" value="1"/>
</dbReference>
<dbReference type="GO" id="GO:0000155">
    <property type="term" value="F:phosphorelay sensor kinase activity"/>
    <property type="evidence" value="ECO:0007669"/>
    <property type="project" value="InterPro"/>
</dbReference>
<dbReference type="InterPro" id="IPR013727">
    <property type="entry name" value="2CSK_N"/>
</dbReference>
<evidence type="ECO:0000256" key="8">
    <source>
        <dbReference type="ARBA" id="ARBA00022989"/>
    </source>
</evidence>
<dbReference type="SUPFAM" id="SSF55874">
    <property type="entry name" value="ATPase domain of HSP90 chaperone/DNA topoisomerase II/histidine kinase"/>
    <property type="match status" value="1"/>
</dbReference>
<dbReference type="PRINTS" id="PR00344">
    <property type="entry name" value="BCTRLSENSOR"/>
</dbReference>
<evidence type="ECO:0000256" key="3">
    <source>
        <dbReference type="ARBA" id="ARBA00012438"/>
    </source>
</evidence>
<dbReference type="OrthoDB" id="913606at2"/>
<accession>A0A225NGD5</accession>
<comment type="caution">
    <text evidence="14">The sequence shown here is derived from an EMBL/GenBank/DDBJ whole genome shotgun (WGS) entry which is preliminary data.</text>
</comment>
<dbReference type="Gene3D" id="3.30.565.10">
    <property type="entry name" value="Histidine kinase-like ATPase, C-terminal domain"/>
    <property type="match status" value="1"/>
</dbReference>
<dbReference type="InterPro" id="IPR003660">
    <property type="entry name" value="HAMP_dom"/>
</dbReference>
<evidence type="ECO:0000256" key="7">
    <source>
        <dbReference type="ARBA" id="ARBA00022777"/>
    </source>
</evidence>
<dbReference type="AlphaFoldDB" id="A0A225NGD5"/>
<dbReference type="CDD" id="cd00082">
    <property type="entry name" value="HisKA"/>
    <property type="match status" value="1"/>
</dbReference>
<keyword evidence="5" id="KW-0808">Transferase</keyword>
<evidence type="ECO:0000256" key="5">
    <source>
        <dbReference type="ARBA" id="ARBA00022679"/>
    </source>
</evidence>
<keyword evidence="4" id="KW-0597">Phosphoprotein</keyword>
<dbReference type="Pfam" id="PF00672">
    <property type="entry name" value="HAMP"/>
    <property type="match status" value="1"/>
</dbReference>
<evidence type="ECO:0000256" key="6">
    <source>
        <dbReference type="ARBA" id="ARBA00022692"/>
    </source>
</evidence>
<comment type="subcellular location">
    <subcellularLocation>
        <location evidence="2">Membrane</location>
    </subcellularLocation>
</comment>
<organism evidence="14 15">
    <name type="scientific">Marinibacterium profundimaris</name>
    <dbReference type="NCBI Taxonomy" id="1679460"/>
    <lineage>
        <taxon>Bacteria</taxon>
        <taxon>Pseudomonadati</taxon>
        <taxon>Pseudomonadota</taxon>
        <taxon>Alphaproteobacteria</taxon>
        <taxon>Rhodobacterales</taxon>
        <taxon>Paracoccaceae</taxon>
        <taxon>Marinibacterium</taxon>
    </lineage>
</organism>
<feature type="transmembrane region" description="Helical" evidence="11">
    <location>
        <begin position="159"/>
        <end position="182"/>
    </location>
</feature>
<keyword evidence="6 11" id="KW-0812">Transmembrane</keyword>
<feature type="domain" description="Histidine kinase" evidence="12">
    <location>
        <begin position="242"/>
        <end position="455"/>
    </location>
</feature>
<dbReference type="Pfam" id="PF02518">
    <property type="entry name" value="HATPase_c"/>
    <property type="match status" value="1"/>
</dbReference>